<accession>A0A511Z2W4</accession>
<dbReference type="PANTHER" id="PTHR34611">
    <property type="match status" value="1"/>
</dbReference>
<feature type="domain" description="Transposase (putative) YhgA-like" evidence="1">
    <location>
        <begin position="1"/>
        <end position="114"/>
    </location>
</feature>
<comment type="caution">
    <text evidence="2">The sequence shown here is derived from an EMBL/GenBank/DDBJ whole genome shotgun (WGS) entry which is preliminary data.</text>
</comment>
<evidence type="ECO:0000313" key="3">
    <source>
        <dbReference type="Proteomes" id="UP000321901"/>
    </source>
</evidence>
<evidence type="ECO:0000313" key="2">
    <source>
        <dbReference type="EMBL" id="GEN81781.1"/>
    </source>
</evidence>
<reference evidence="2 3" key="1">
    <citation type="submission" date="2019-07" db="EMBL/GenBank/DDBJ databases">
        <title>Whole genome shotgun sequence of Sporosarcina luteola NBRC 105378.</title>
        <authorList>
            <person name="Hosoyama A."/>
            <person name="Uohara A."/>
            <person name="Ohji S."/>
            <person name="Ichikawa N."/>
        </authorList>
    </citation>
    <scope>NUCLEOTIDE SEQUENCE [LARGE SCALE GENOMIC DNA]</scope>
    <source>
        <strain evidence="2 3">NBRC 105378</strain>
    </source>
</reference>
<organism evidence="2 3">
    <name type="scientific">Sporosarcina luteola</name>
    <dbReference type="NCBI Taxonomy" id="582850"/>
    <lineage>
        <taxon>Bacteria</taxon>
        <taxon>Bacillati</taxon>
        <taxon>Bacillota</taxon>
        <taxon>Bacilli</taxon>
        <taxon>Bacillales</taxon>
        <taxon>Caryophanaceae</taxon>
        <taxon>Sporosarcina</taxon>
    </lineage>
</organism>
<proteinExistence type="predicted"/>
<dbReference type="Proteomes" id="UP000321901">
    <property type="component" value="Unassembled WGS sequence"/>
</dbReference>
<sequence>MVEIWESKTTKENRELPIIIPLVIYHGKTDWRTPSNLGAMLNGYDQLSEELKAFVPNYNYVLYDVSIFTDEEIKGETQLRILLTLLRDIFTKDPKELQESILKALHYLTELEDKQTGLEYLNTMMHYIFGVDTSLSESEKDEIIRGIDTIYPEGRELTMSFIDKWREEGIEKGIEKGKVDALSEVAVNQLTERFGELPLEIKDGIANADTVALQLLLSNIFRYESIDDVRRYI</sequence>
<name>A0A511Z2W4_9BACL</name>
<dbReference type="InterPro" id="IPR051699">
    <property type="entry name" value="Rpn/YhgA-like_nuclease"/>
</dbReference>
<evidence type="ECO:0000259" key="1">
    <source>
        <dbReference type="Pfam" id="PF04754"/>
    </source>
</evidence>
<dbReference type="PANTHER" id="PTHR34611:SF2">
    <property type="entry name" value="INACTIVE RECOMBINATION-PROMOTING NUCLEASE-LIKE PROTEIN RPNE-RELATED"/>
    <property type="match status" value="1"/>
</dbReference>
<protein>
    <recommendedName>
        <fullName evidence="1">Transposase (putative) YhgA-like domain-containing protein</fullName>
    </recommendedName>
</protein>
<dbReference type="GO" id="GO:1990238">
    <property type="term" value="F:double-stranded DNA endonuclease activity"/>
    <property type="evidence" value="ECO:0007669"/>
    <property type="project" value="TreeGrafter"/>
</dbReference>
<dbReference type="AlphaFoldDB" id="A0A511Z2W4"/>
<gene>
    <name evidence="2" type="ORF">SLU01_00930</name>
</gene>
<dbReference type="EMBL" id="BJYL01000003">
    <property type="protein sequence ID" value="GEN81781.1"/>
    <property type="molecule type" value="Genomic_DNA"/>
</dbReference>
<dbReference type="Pfam" id="PF04754">
    <property type="entry name" value="Transposase_31"/>
    <property type="match status" value="1"/>
</dbReference>
<dbReference type="InterPro" id="IPR006842">
    <property type="entry name" value="Transposase_31"/>
</dbReference>
<dbReference type="GO" id="GO:0006310">
    <property type="term" value="P:DNA recombination"/>
    <property type="evidence" value="ECO:0007669"/>
    <property type="project" value="TreeGrafter"/>
</dbReference>
<keyword evidence="3" id="KW-1185">Reference proteome</keyword>